<reference evidence="1" key="1">
    <citation type="submission" date="2019-10" db="EMBL/GenBank/DDBJ databases">
        <authorList>
            <consortium name="DOE Joint Genome Institute"/>
            <person name="Kuo A."/>
            <person name="Miyauchi S."/>
            <person name="Kiss E."/>
            <person name="Drula E."/>
            <person name="Kohler A."/>
            <person name="Sanchez-Garcia M."/>
            <person name="Andreopoulos B."/>
            <person name="Barry K.W."/>
            <person name="Bonito G."/>
            <person name="Buee M."/>
            <person name="Carver A."/>
            <person name="Chen C."/>
            <person name="Cichocki N."/>
            <person name="Clum A."/>
            <person name="Culley D."/>
            <person name="Crous P.W."/>
            <person name="Fauchery L."/>
            <person name="Girlanda M."/>
            <person name="Hayes R."/>
            <person name="Keri Z."/>
            <person name="Labutti K."/>
            <person name="Lipzen A."/>
            <person name="Lombard V."/>
            <person name="Magnuson J."/>
            <person name="Maillard F."/>
            <person name="Morin E."/>
            <person name="Murat C."/>
            <person name="Nolan M."/>
            <person name="Ohm R."/>
            <person name="Pangilinan J."/>
            <person name="Pereira M."/>
            <person name="Perotto S."/>
            <person name="Peter M."/>
            <person name="Riley R."/>
            <person name="Sitrit Y."/>
            <person name="Stielow B."/>
            <person name="Szollosi G."/>
            <person name="Zifcakova L."/>
            <person name="Stursova M."/>
            <person name="Spatafora J.W."/>
            <person name="Tedersoo L."/>
            <person name="Vaario L.-M."/>
            <person name="Yamada A."/>
            <person name="Yan M."/>
            <person name="Wang P."/>
            <person name="Xu J."/>
            <person name="Bruns T."/>
            <person name="Baldrian P."/>
            <person name="Vilgalys R."/>
            <person name="Henrissat B."/>
            <person name="Grigoriev I.V."/>
            <person name="Hibbett D."/>
            <person name="Nagy L.G."/>
            <person name="Martin F.M."/>
        </authorList>
    </citation>
    <scope>NUCLEOTIDE SEQUENCE</scope>
    <source>
        <strain evidence="1">P2</strain>
    </source>
</reference>
<proteinExistence type="predicted"/>
<evidence type="ECO:0000313" key="2">
    <source>
        <dbReference type="Proteomes" id="UP000886501"/>
    </source>
</evidence>
<dbReference type="EMBL" id="MU118156">
    <property type="protein sequence ID" value="KAF9644160.1"/>
    <property type="molecule type" value="Genomic_DNA"/>
</dbReference>
<organism evidence="1 2">
    <name type="scientific">Thelephora ganbajun</name>
    <name type="common">Ganba fungus</name>
    <dbReference type="NCBI Taxonomy" id="370292"/>
    <lineage>
        <taxon>Eukaryota</taxon>
        <taxon>Fungi</taxon>
        <taxon>Dikarya</taxon>
        <taxon>Basidiomycota</taxon>
        <taxon>Agaricomycotina</taxon>
        <taxon>Agaricomycetes</taxon>
        <taxon>Thelephorales</taxon>
        <taxon>Thelephoraceae</taxon>
        <taxon>Thelephora</taxon>
    </lineage>
</organism>
<name>A0ACB6Z465_THEGA</name>
<comment type="caution">
    <text evidence="1">The sequence shown here is derived from an EMBL/GenBank/DDBJ whole genome shotgun (WGS) entry which is preliminary data.</text>
</comment>
<gene>
    <name evidence="1" type="ORF">BDM02DRAFT_3131943</name>
</gene>
<dbReference type="Proteomes" id="UP000886501">
    <property type="component" value="Unassembled WGS sequence"/>
</dbReference>
<accession>A0ACB6Z465</accession>
<keyword evidence="2" id="KW-1185">Reference proteome</keyword>
<reference evidence="1" key="2">
    <citation type="journal article" date="2020" name="Nat. Commun.">
        <title>Large-scale genome sequencing of mycorrhizal fungi provides insights into the early evolution of symbiotic traits.</title>
        <authorList>
            <person name="Miyauchi S."/>
            <person name="Kiss E."/>
            <person name="Kuo A."/>
            <person name="Drula E."/>
            <person name="Kohler A."/>
            <person name="Sanchez-Garcia M."/>
            <person name="Morin E."/>
            <person name="Andreopoulos B."/>
            <person name="Barry K.W."/>
            <person name="Bonito G."/>
            <person name="Buee M."/>
            <person name="Carver A."/>
            <person name="Chen C."/>
            <person name="Cichocki N."/>
            <person name="Clum A."/>
            <person name="Culley D."/>
            <person name="Crous P.W."/>
            <person name="Fauchery L."/>
            <person name="Girlanda M."/>
            <person name="Hayes R.D."/>
            <person name="Keri Z."/>
            <person name="LaButti K."/>
            <person name="Lipzen A."/>
            <person name="Lombard V."/>
            <person name="Magnuson J."/>
            <person name="Maillard F."/>
            <person name="Murat C."/>
            <person name="Nolan M."/>
            <person name="Ohm R.A."/>
            <person name="Pangilinan J."/>
            <person name="Pereira M.F."/>
            <person name="Perotto S."/>
            <person name="Peter M."/>
            <person name="Pfister S."/>
            <person name="Riley R."/>
            <person name="Sitrit Y."/>
            <person name="Stielow J.B."/>
            <person name="Szollosi G."/>
            <person name="Zifcakova L."/>
            <person name="Stursova M."/>
            <person name="Spatafora J.W."/>
            <person name="Tedersoo L."/>
            <person name="Vaario L.M."/>
            <person name="Yamada A."/>
            <person name="Yan M."/>
            <person name="Wang P."/>
            <person name="Xu J."/>
            <person name="Bruns T."/>
            <person name="Baldrian P."/>
            <person name="Vilgalys R."/>
            <person name="Dunand C."/>
            <person name="Henrissat B."/>
            <person name="Grigoriev I.V."/>
            <person name="Hibbett D."/>
            <person name="Nagy L.G."/>
            <person name="Martin F.M."/>
        </authorList>
    </citation>
    <scope>NUCLEOTIDE SEQUENCE</scope>
    <source>
        <strain evidence="1">P2</strain>
    </source>
</reference>
<evidence type="ECO:0000313" key="1">
    <source>
        <dbReference type="EMBL" id="KAF9644160.1"/>
    </source>
</evidence>
<protein>
    <submittedName>
        <fullName evidence="1">Uncharacterized protein</fullName>
    </submittedName>
</protein>
<sequence length="1169" mass="131168">MSQDSPRELELPWSDGDSKFWPPTAGSSKSHECYVPTAPGDDASIQWRLKLGTGLAKHLRLSGTTGRKGICCSFIVKGIVGISTSMAEFKSFLSQAGKTFDIAQPLNSCCMLCGFGKTPIRRVPLHLASGTIHSYSLKDTTDDSPHRARRSSLVADSHSILACVRVAAPIVAPSADVNLHLASAWPILHELVWCKLRQPIARVEILVDFWPGLIKEGTNGSNEYLVTLIGITHNVSISLDVMVPYRAYQMGENLIRGIQRCCRGETRIRLFNLDRYLRTEMDDNRFAVVSAAFLFAIAFSEHLATVWSWTSKSNIDDPRSRRSKEEKYDVLWWGPECIERRQLVQLKMPRDAISIGEDASAAPPLTGNCPAGLERPAFLQIHSISYWPKSQRTGGSVTGPVVVGMVFELADEHQYDQGRYQDLPPPPDGKVFRPLLKEGYEIVLPVTVLCGRYYCELDPSNTLNDNSAPNVRLKSLVGTGSVKRSSITPTTFCATRAKMVEHAYGKGRSSALQRSQQLPWYRSPLASSTGNDDPTRNIIINYSKKEKKRCLWVSGQETANSLQSEPTVYREKNIRIEGQEIRGLSKRAFEYSLQCARRNWVAVFLMAPARPLTVNPAISHARYMPSVMRIRLLQKGDLGLCLLWSTGRRFQLQIACGAWVMRQRALHQQQVGELVAQAQASPSFIDLLDSDCLALVFRAVKSSFPDTTTPSLRQIHDRNCELVGLRRVRREWRYLIDSDPYLWNSVVIVMGDRASMESASMFLHYSRTTAIYLYGHGGSLRLNRYTRKLAHGLKRELQTASDRIVSFHIIKPNPVMLRLWPTSAPNLKKMIIGTKTAFPPLFSGEMPLLHSMVTPVANHHQFLITQHLTSLTLYPPYTLETLLATLENTPMLWRLELRGIFELARGDLPRILLPHLEDLSLSDCYHPIIAFIEFPPHARITVSVPDHLESEVHSPTEVRIVGQGTGDSHQCHVYIDLEKGSSLDHRHGVCVYAMGMVRNMTSVSSLRFNVEATFPTKCTTLFKRFRSLKVLTLSGPFICQILLDLVSAEIDVVPSLESLVLDQKFMLTYRKLKDWLISREQVGRKVAEHLIPIEVDESAGHGYQSSINSSTAQGCQIEGVIAYVRVIGRATAGATMEVKDRALLLVRRSRHSRGVANRLREEEKVKQNA</sequence>